<dbReference type="AlphaFoldDB" id="A0A1R3S0T5"/>
<dbReference type="OrthoDB" id="3643at2759"/>
<keyword evidence="3" id="KW-1185">Reference proteome</keyword>
<name>A0A1R3S0T5_ASPC5</name>
<dbReference type="EMBL" id="KV907493">
    <property type="protein sequence ID" value="OOG00339.1"/>
    <property type="molecule type" value="Genomic_DNA"/>
</dbReference>
<protein>
    <recommendedName>
        <fullName evidence="1">DUF6606 domain-containing protein</fullName>
    </recommendedName>
</protein>
<dbReference type="STRING" id="602072.A0A1R3S0T5"/>
<dbReference type="Proteomes" id="UP000188318">
    <property type="component" value="Unassembled WGS sequence"/>
</dbReference>
<gene>
    <name evidence="2" type="ORF">ASPCADRAFT_202209</name>
</gene>
<organism evidence="2 3">
    <name type="scientific">Aspergillus carbonarius (strain ITEM 5010)</name>
    <dbReference type="NCBI Taxonomy" id="602072"/>
    <lineage>
        <taxon>Eukaryota</taxon>
        <taxon>Fungi</taxon>
        <taxon>Dikarya</taxon>
        <taxon>Ascomycota</taxon>
        <taxon>Pezizomycotina</taxon>
        <taxon>Eurotiomycetes</taxon>
        <taxon>Eurotiomycetidae</taxon>
        <taxon>Eurotiales</taxon>
        <taxon>Aspergillaceae</taxon>
        <taxon>Aspergillus</taxon>
        <taxon>Aspergillus subgen. Circumdati</taxon>
    </lineage>
</organism>
<dbReference type="VEuPathDB" id="FungiDB:ASPCADRAFT_202209"/>
<sequence>MAPLNLIQRVFEHAALPPQLPGSHDSEIAEVEANLIERMLIATETIRDLAVGSSLWDNLKESPHACKHIHLDGSMNKAQLISSPRKISPEKIVILHITQQNASLLISLESSHKEQVVVFETFEASPRSENVLAAQNALLRDFPDAAAAISLSRFQNDSFIESLASFLVQASSESIQQFTAQAKMAGVSDVWNTVDPAHIREMLINLVEGLGEPLSPPILQKRVRDEVNWKNSEKPWRRSPFWLVFRVGIRRFLALGCPLSEGRIRYKLLQCLFYSQMLNDGMVQLGIENCHFFCGLSFVDDLPSSKRSSRRFLFSLVPNIELYSTRLEVYVKKRYKRHQDIGTTPGVHLRP</sequence>
<evidence type="ECO:0000313" key="3">
    <source>
        <dbReference type="Proteomes" id="UP000188318"/>
    </source>
</evidence>
<dbReference type="Pfam" id="PF20255">
    <property type="entry name" value="DUF6606"/>
    <property type="match status" value="1"/>
</dbReference>
<feature type="domain" description="DUF6606" evidence="1">
    <location>
        <begin position="10"/>
        <end position="278"/>
    </location>
</feature>
<accession>A0A1R3S0T5</accession>
<dbReference type="OMA" id="IEANWEA"/>
<evidence type="ECO:0000259" key="1">
    <source>
        <dbReference type="Pfam" id="PF20255"/>
    </source>
</evidence>
<evidence type="ECO:0000313" key="2">
    <source>
        <dbReference type="EMBL" id="OOG00339.1"/>
    </source>
</evidence>
<proteinExistence type="predicted"/>
<reference evidence="3" key="1">
    <citation type="journal article" date="2017" name="Genome Biol.">
        <title>Comparative genomics reveals high biological diversity and specific adaptations in the industrially and medically important fungal genus Aspergillus.</title>
        <authorList>
            <person name="de Vries R.P."/>
            <person name="Riley R."/>
            <person name="Wiebenga A."/>
            <person name="Aguilar-Osorio G."/>
            <person name="Amillis S."/>
            <person name="Uchima C.A."/>
            <person name="Anderluh G."/>
            <person name="Asadollahi M."/>
            <person name="Askin M."/>
            <person name="Barry K."/>
            <person name="Battaglia E."/>
            <person name="Bayram O."/>
            <person name="Benocci T."/>
            <person name="Braus-Stromeyer S.A."/>
            <person name="Caldana C."/>
            <person name="Canovas D."/>
            <person name="Cerqueira G.C."/>
            <person name="Chen F."/>
            <person name="Chen W."/>
            <person name="Choi C."/>
            <person name="Clum A."/>
            <person name="Dos Santos R.A."/>
            <person name="Damasio A.R."/>
            <person name="Diallinas G."/>
            <person name="Emri T."/>
            <person name="Fekete E."/>
            <person name="Flipphi M."/>
            <person name="Freyberg S."/>
            <person name="Gallo A."/>
            <person name="Gournas C."/>
            <person name="Habgood R."/>
            <person name="Hainaut M."/>
            <person name="Harispe M.L."/>
            <person name="Henrissat B."/>
            <person name="Hilden K.S."/>
            <person name="Hope R."/>
            <person name="Hossain A."/>
            <person name="Karabika E."/>
            <person name="Karaffa L."/>
            <person name="Karanyi Z."/>
            <person name="Krasevec N."/>
            <person name="Kuo A."/>
            <person name="Kusch H."/>
            <person name="LaButti K."/>
            <person name="Lagendijk E.L."/>
            <person name="Lapidus A."/>
            <person name="Levasseur A."/>
            <person name="Lindquist E."/>
            <person name="Lipzen A."/>
            <person name="Logrieco A.F."/>
            <person name="MacCabe A."/>
            <person name="Maekelae M.R."/>
            <person name="Malavazi I."/>
            <person name="Melin P."/>
            <person name="Meyer V."/>
            <person name="Mielnichuk N."/>
            <person name="Miskei M."/>
            <person name="Molnar A.P."/>
            <person name="Mule G."/>
            <person name="Ngan C.Y."/>
            <person name="Orejas M."/>
            <person name="Orosz E."/>
            <person name="Ouedraogo J.P."/>
            <person name="Overkamp K.M."/>
            <person name="Park H.-S."/>
            <person name="Perrone G."/>
            <person name="Piumi F."/>
            <person name="Punt P.J."/>
            <person name="Ram A.F."/>
            <person name="Ramon A."/>
            <person name="Rauscher S."/>
            <person name="Record E."/>
            <person name="Riano-Pachon D.M."/>
            <person name="Robert V."/>
            <person name="Roehrig J."/>
            <person name="Ruller R."/>
            <person name="Salamov A."/>
            <person name="Salih N.S."/>
            <person name="Samson R.A."/>
            <person name="Sandor E."/>
            <person name="Sanguinetti M."/>
            <person name="Schuetze T."/>
            <person name="Sepcic K."/>
            <person name="Shelest E."/>
            <person name="Sherlock G."/>
            <person name="Sophianopoulou V."/>
            <person name="Squina F.M."/>
            <person name="Sun H."/>
            <person name="Susca A."/>
            <person name="Todd R.B."/>
            <person name="Tsang A."/>
            <person name="Unkles S.E."/>
            <person name="van de Wiele N."/>
            <person name="van Rossen-Uffink D."/>
            <person name="Oliveira J.V."/>
            <person name="Vesth T.C."/>
            <person name="Visser J."/>
            <person name="Yu J.-H."/>
            <person name="Zhou M."/>
            <person name="Andersen M.R."/>
            <person name="Archer D.B."/>
            <person name="Baker S.E."/>
            <person name="Benoit I."/>
            <person name="Brakhage A.A."/>
            <person name="Braus G.H."/>
            <person name="Fischer R."/>
            <person name="Frisvad J.C."/>
            <person name="Goldman G.H."/>
            <person name="Houbraken J."/>
            <person name="Oakley B."/>
            <person name="Pocsi I."/>
            <person name="Scazzocchio C."/>
            <person name="Seiboth B."/>
            <person name="vanKuyk P.A."/>
            <person name="Wortman J."/>
            <person name="Dyer P.S."/>
            <person name="Grigoriev I.V."/>
        </authorList>
    </citation>
    <scope>NUCLEOTIDE SEQUENCE [LARGE SCALE GENOMIC DNA]</scope>
    <source>
        <strain evidence="3">ITEM 5010</strain>
    </source>
</reference>
<dbReference type="InterPro" id="IPR046541">
    <property type="entry name" value="DUF6606"/>
</dbReference>